<feature type="transmembrane region" description="Helical" evidence="8">
    <location>
        <begin position="283"/>
        <end position="302"/>
    </location>
</feature>
<dbReference type="GO" id="GO:0005886">
    <property type="term" value="C:plasma membrane"/>
    <property type="evidence" value="ECO:0007669"/>
    <property type="project" value="UniProtKB-SubCell"/>
</dbReference>
<evidence type="ECO:0000313" key="11">
    <source>
        <dbReference type="Proteomes" id="UP000327011"/>
    </source>
</evidence>
<dbReference type="GO" id="GO:0016887">
    <property type="term" value="F:ATP hydrolysis activity"/>
    <property type="evidence" value="ECO:0007669"/>
    <property type="project" value="InterPro"/>
</dbReference>
<evidence type="ECO:0000256" key="3">
    <source>
        <dbReference type="ARBA" id="ARBA00022741"/>
    </source>
</evidence>
<sequence length="636" mass="68226">MTTETRAASATTSATGSAGRSAAAKRRHAFARLLPYAGAAPLSVAVLLNLLAGLLPVSFIVGTSVLLSEISAFAGERTERTGGLGAIGTALALTVGAYVLQQVLVPYQAAVGEVIARRVDGRCAGRLMTSALTRAPMSVLERENVVSRLGDARDGLGRRPPTPGEAVAGALTLIARYTQLAGAVVLIGIALSPIAGAVAAATALVIRRGQRGSLGRLGGLWHELSGPRRRVTYLRDIGTTVTAAKEFRTLGLIDWHERRHRADAKEYLAALWTGRRRILFWPFVRYTLVGLAGGSVLLIWLGRTAAGGGFGLLELSVVLQAAIVAIRFGAFFPESDVQTQYGLNAYEALAEFEELAEENRKDTPRGRLTAEGLPARGIRFEKVRFRYGEGRWVLDGLDLEIVAGGSTAIVGLNGAGKTTMVKLLTRLYDPEEGRLVVDGQDLRRFDPREWQRRIAVIFQDYVRYELSAAANIGLGAPAALADRAALLAAARRAGALEVVESLPAGLDTPLSPRYRSGRDLSGGQWQRIALARAFLAVARGASVLVLDEPTAQLDVRAEAEFYDRFLDITGGLTTVIISHRFSSVRRADRIVVVEHGRVVEQGDHEGLIRSGGRYADLFHLQARRFGADDTGTGSPR</sequence>
<evidence type="ECO:0000256" key="8">
    <source>
        <dbReference type="SAM" id="Phobius"/>
    </source>
</evidence>
<dbReference type="Gene3D" id="3.40.50.300">
    <property type="entry name" value="P-loop containing nucleotide triphosphate hydrolases"/>
    <property type="match status" value="1"/>
</dbReference>
<feature type="transmembrane region" description="Helical" evidence="8">
    <location>
        <begin position="33"/>
        <end position="51"/>
    </location>
</feature>
<comment type="caution">
    <text evidence="10">The sequence shown here is derived from an EMBL/GenBank/DDBJ whole genome shotgun (WGS) entry which is preliminary data.</text>
</comment>
<proteinExistence type="predicted"/>
<dbReference type="GO" id="GO:0034040">
    <property type="term" value="F:ATPase-coupled lipid transmembrane transporter activity"/>
    <property type="evidence" value="ECO:0007669"/>
    <property type="project" value="TreeGrafter"/>
</dbReference>
<evidence type="ECO:0000313" key="10">
    <source>
        <dbReference type="EMBL" id="KAA9374257.1"/>
    </source>
</evidence>
<feature type="region of interest" description="Disordered" evidence="7">
    <location>
        <begin position="1"/>
        <end position="20"/>
    </location>
</feature>
<dbReference type="SUPFAM" id="SSF52540">
    <property type="entry name" value="P-loop containing nucleoside triphosphate hydrolases"/>
    <property type="match status" value="1"/>
</dbReference>
<gene>
    <name evidence="10" type="ORF">F5972_32325</name>
</gene>
<evidence type="ECO:0000259" key="9">
    <source>
        <dbReference type="PROSITE" id="PS50893"/>
    </source>
</evidence>
<dbReference type="PROSITE" id="PS00211">
    <property type="entry name" value="ABC_TRANSPORTER_1"/>
    <property type="match status" value="1"/>
</dbReference>
<dbReference type="InterPro" id="IPR027417">
    <property type="entry name" value="P-loop_NTPase"/>
</dbReference>
<dbReference type="InterPro" id="IPR003439">
    <property type="entry name" value="ABC_transporter-like_ATP-bd"/>
</dbReference>
<dbReference type="InterPro" id="IPR036640">
    <property type="entry name" value="ABC1_TM_sf"/>
</dbReference>
<dbReference type="InterPro" id="IPR003593">
    <property type="entry name" value="AAA+_ATPase"/>
</dbReference>
<feature type="domain" description="ABC transporter" evidence="9">
    <location>
        <begin position="378"/>
        <end position="620"/>
    </location>
</feature>
<keyword evidence="2 8" id="KW-0812">Transmembrane</keyword>
<dbReference type="PANTHER" id="PTHR24221">
    <property type="entry name" value="ATP-BINDING CASSETTE SUB-FAMILY B"/>
    <property type="match status" value="1"/>
</dbReference>
<dbReference type="AlphaFoldDB" id="A0A5J5JSP4"/>
<name>A0A5J5JSP4_9ACTN</name>
<accession>A0A5J5JSP4</accession>
<evidence type="ECO:0000256" key="1">
    <source>
        <dbReference type="ARBA" id="ARBA00004651"/>
    </source>
</evidence>
<reference evidence="10 11" key="1">
    <citation type="submission" date="2019-09" db="EMBL/GenBank/DDBJ databases">
        <title>Screening of Novel Bioactive Compounds from Soil-Associated.</title>
        <authorList>
            <person name="Gong X."/>
        </authorList>
    </citation>
    <scope>NUCLEOTIDE SEQUENCE [LARGE SCALE GENOMIC DNA]</scope>
    <source>
        <strain evidence="10 11">Gxj-6</strain>
    </source>
</reference>
<dbReference type="Proteomes" id="UP000327011">
    <property type="component" value="Unassembled WGS sequence"/>
</dbReference>
<dbReference type="InterPro" id="IPR017871">
    <property type="entry name" value="ABC_transporter-like_CS"/>
</dbReference>
<dbReference type="SUPFAM" id="SSF90123">
    <property type="entry name" value="ABC transporter transmembrane region"/>
    <property type="match status" value="1"/>
</dbReference>
<dbReference type="PROSITE" id="PS50893">
    <property type="entry name" value="ABC_TRANSPORTER_2"/>
    <property type="match status" value="1"/>
</dbReference>
<dbReference type="RefSeq" id="WP_150939137.1">
    <property type="nucleotide sequence ID" value="NZ_VYTZ01000017.1"/>
</dbReference>
<evidence type="ECO:0000256" key="2">
    <source>
        <dbReference type="ARBA" id="ARBA00022692"/>
    </source>
</evidence>
<dbReference type="InterPro" id="IPR039421">
    <property type="entry name" value="Type_1_exporter"/>
</dbReference>
<dbReference type="Gene3D" id="1.20.1560.10">
    <property type="entry name" value="ABC transporter type 1, transmembrane domain"/>
    <property type="match status" value="1"/>
</dbReference>
<evidence type="ECO:0000256" key="5">
    <source>
        <dbReference type="ARBA" id="ARBA00022989"/>
    </source>
</evidence>
<keyword evidence="3" id="KW-0547">Nucleotide-binding</keyword>
<keyword evidence="4 10" id="KW-0067">ATP-binding</keyword>
<dbReference type="GO" id="GO:0005524">
    <property type="term" value="F:ATP binding"/>
    <property type="evidence" value="ECO:0007669"/>
    <property type="project" value="UniProtKB-KW"/>
</dbReference>
<dbReference type="SMART" id="SM00382">
    <property type="entry name" value="AAA"/>
    <property type="match status" value="1"/>
</dbReference>
<dbReference type="PANTHER" id="PTHR24221:SF654">
    <property type="entry name" value="ATP-BINDING CASSETTE SUB-FAMILY B MEMBER 6"/>
    <property type="match status" value="1"/>
</dbReference>
<dbReference type="EMBL" id="VYTZ01000017">
    <property type="protein sequence ID" value="KAA9374257.1"/>
    <property type="molecule type" value="Genomic_DNA"/>
</dbReference>
<evidence type="ECO:0000256" key="7">
    <source>
        <dbReference type="SAM" id="MobiDB-lite"/>
    </source>
</evidence>
<feature type="transmembrane region" description="Helical" evidence="8">
    <location>
        <begin position="57"/>
        <end position="75"/>
    </location>
</feature>
<dbReference type="CDD" id="cd03228">
    <property type="entry name" value="ABCC_MRP_Like"/>
    <property type="match status" value="1"/>
</dbReference>
<feature type="transmembrane region" description="Helical" evidence="8">
    <location>
        <begin position="82"/>
        <end position="100"/>
    </location>
</feature>
<dbReference type="Pfam" id="PF00005">
    <property type="entry name" value="ABC_tran"/>
    <property type="match status" value="1"/>
</dbReference>
<protein>
    <submittedName>
        <fullName evidence="10">ABC transporter ATP-binding protein</fullName>
    </submittedName>
</protein>
<keyword evidence="5 8" id="KW-1133">Transmembrane helix</keyword>
<organism evidence="10 11">
    <name type="scientific">Microbispora cellulosiformans</name>
    <dbReference type="NCBI Taxonomy" id="2614688"/>
    <lineage>
        <taxon>Bacteria</taxon>
        <taxon>Bacillati</taxon>
        <taxon>Actinomycetota</taxon>
        <taxon>Actinomycetes</taxon>
        <taxon>Streptosporangiales</taxon>
        <taxon>Streptosporangiaceae</taxon>
        <taxon>Microbispora</taxon>
    </lineage>
</organism>
<evidence type="ECO:0000256" key="6">
    <source>
        <dbReference type="ARBA" id="ARBA00023136"/>
    </source>
</evidence>
<keyword evidence="11" id="KW-1185">Reference proteome</keyword>
<evidence type="ECO:0000256" key="4">
    <source>
        <dbReference type="ARBA" id="ARBA00022840"/>
    </source>
</evidence>
<comment type="subcellular location">
    <subcellularLocation>
        <location evidence="1">Cell membrane</location>
        <topology evidence="1">Multi-pass membrane protein</topology>
    </subcellularLocation>
</comment>
<feature type="transmembrane region" description="Helical" evidence="8">
    <location>
        <begin position="180"/>
        <end position="206"/>
    </location>
</feature>
<keyword evidence="6 8" id="KW-0472">Membrane</keyword>